<accession>A0A0U5CNS2</accession>
<dbReference type="PANTHER" id="PTHR13799">
    <property type="entry name" value="NGG1 INTERACTING FACTOR 3"/>
    <property type="match status" value="1"/>
</dbReference>
<reference evidence="7" key="1">
    <citation type="submission" date="2015-09" db="EMBL/GenBank/DDBJ databases">
        <authorList>
            <person name="Bertelli C."/>
        </authorList>
    </citation>
    <scope>NUCLEOTIDE SEQUENCE [LARGE SCALE GENOMIC DNA]</scope>
    <source>
        <strain evidence="7">KNic</strain>
    </source>
</reference>
<dbReference type="STRING" id="389348.PNK_0690"/>
<evidence type="ECO:0000256" key="1">
    <source>
        <dbReference type="ARBA" id="ARBA00006964"/>
    </source>
</evidence>
<dbReference type="PANTHER" id="PTHR13799:SF14">
    <property type="entry name" value="GTP CYCLOHYDROLASE 1 TYPE 2 HOMOLOG"/>
    <property type="match status" value="1"/>
</dbReference>
<feature type="binding site" evidence="5">
    <location>
        <position position="65"/>
    </location>
    <ligand>
        <name>a divalent metal cation</name>
        <dbReference type="ChEBI" id="CHEBI:60240"/>
        <label>1</label>
    </ligand>
</feature>
<organism evidence="6 7">
    <name type="scientific">Candidatus Protochlamydia naegleriophila</name>
    <dbReference type="NCBI Taxonomy" id="389348"/>
    <lineage>
        <taxon>Bacteria</taxon>
        <taxon>Pseudomonadati</taxon>
        <taxon>Chlamydiota</taxon>
        <taxon>Chlamydiia</taxon>
        <taxon>Parachlamydiales</taxon>
        <taxon>Parachlamydiaceae</taxon>
        <taxon>Candidatus Protochlamydia</taxon>
    </lineage>
</organism>
<dbReference type="PATRIC" id="fig|389348.3.peg.753"/>
<name>A0A0U5CNS2_9BACT</name>
<dbReference type="FunFam" id="3.40.1390.30:FF:000001">
    <property type="entry name" value="GTP cyclohydrolase 1 type 2"/>
    <property type="match status" value="1"/>
</dbReference>
<dbReference type="GO" id="GO:0046872">
    <property type="term" value="F:metal ion binding"/>
    <property type="evidence" value="ECO:0007669"/>
    <property type="project" value="UniProtKB-KW"/>
</dbReference>
<dbReference type="SUPFAM" id="SSF102705">
    <property type="entry name" value="NIF3 (NGG1p interacting factor 3)-like"/>
    <property type="match status" value="1"/>
</dbReference>
<proteinExistence type="inferred from homology"/>
<dbReference type="Proteomes" id="UP000069902">
    <property type="component" value="Chromosome cPNK"/>
</dbReference>
<keyword evidence="4 5" id="KW-0479">Metal-binding</keyword>
<evidence type="ECO:0000313" key="7">
    <source>
        <dbReference type="Proteomes" id="UP000069902"/>
    </source>
</evidence>
<feature type="binding site" evidence="5">
    <location>
        <position position="102"/>
    </location>
    <ligand>
        <name>a divalent metal cation</name>
        <dbReference type="ChEBI" id="CHEBI:60240"/>
        <label>1</label>
    </ligand>
</feature>
<dbReference type="GO" id="GO:0005737">
    <property type="term" value="C:cytoplasm"/>
    <property type="evidence" value="ECO:0007669"/>
    <property type="project" value="TreeGrafter"/>
</dbReference>
<evidence type="ECO:0000313" key="6">
    <source>
        <dbReference type="EMBL" id="CUI16316.1"/>
    </source>
</evidence>
<dbReference type="Gene3D" id="3.40.1390.30">
    <property type="entry name" value="NIF3 (NGG1p interacting factor 3)-like"/>
    <property type="match status" value="2"/>
</dbReference>
<dbReference type="AlphaFoldDB" id="A0A0U5CNS2"/>
<dbReference type="Pfam" id="PF01784">
    <property type="entry name" value="DUF34_NIF3"/>
    <property type="match status" value="1"/>
</dbReference>
<evidence type="ECO:0000256" key="2">
    <source>
        <dbReference type="ARBA" id="ARBA00011643"/>
    </source>
</evidence>
<feature type="binding site" evidence="5">
    <location>
        <position position="64"/>
    </location>
    <ligand>
        <name>a divalent metal cation</name>
        <dbReference type="ChEBI" id="CHEBI:60240"/>
        <label>2</label>
    </ligand>
</feature>
<evidence type="ECO:0000256" key="5">
    <source>
        <dbReference type="PIRSR" id="PIRSR602678-1"/>
    </source>
</evidence>
<protein>
    <recommendedName>
        <fullName evidence="3">GTP cyclohydrolase 1 type 2 homolog</fullName>
    </recommendedName>
</protein>
<dbReference type="EMBL" id="LN879502">
    <property type="protein sequence ID" value="CUI16316.1"/>
    <property type="molecule type" value="Genomic_DNA"/>
</dbReference>
<keyword evidence="7" id="KW-1185">Reference proteome</keyword>
<gene>
    <name evidence="6" type="ORF">PNK_0690</name>
</gene>
<evidence type="ECO:0000256" key="4">
    <source>
        <dbReference type="ARBA" id="ARBA00022723"/>
    </source>
</evidence>
<comment type="similarity">
    <text evidence="1">Belongs to the GTP cyclohydrolase I type 2/NIF3 family.</text>
</comment>
<evidence type="ECO:0000256" key="3">
    <source>
        <dbReference type="ARBA" id="ARBA00022112"/>
    </source>
</evidence>
<dbReference type="FunCoup" id="A0A0U5CNS2">
    <property type="interactions" value="157"/>
</dbReference>
<sequence>MLALKNLRDLLNQLLPQDGLTDYCPNGLQVEGKESVKVIATAVTASQATIEAAIERNADVLIVHHGLFWQRDSYVIEGSKKLKLQALFKHGMSLFAYHLPLDKHPFLGNNWKAAQELGWTNLQPFAFINGVPIGVKGKIQPTKREEIQSLLESYYQHPAACAFGGPETIETIALVSGGAHKSILEAAGQGIDAFITGSFDEPVWHHAFERKNLTFLL</sequence>
<dbReference type="InParanoid" id="A0A0U5CNS2"/>
<dbReference type="KEGG" id="pnl:PNK_0690"/>
<comment type="subunit">
    <text evidence="2">Homohexamer.</text>
</comment>
<dbReference type="InterPro" id="IPR002678">
    <property type="entry name" value="DUF34/NIF3"/>
</dbReference>
<dbReference type="InterPro" id="IPR036069">
    <property type="entry name" value="DUF34/NIF3_sf"/>
</dbReference>